<dbReference type="RefSeq" id="WP_317562823.1">
    <property type="nucleotide sequence ID" value="NZ_JAWLJX010000001.1"/>
</dbReference>
<dbReference type="EMBL" id="JAWLJX010000001">
    <property type="protein sequence ID" value="MDV6259935.1"/>
    <property type="molecule type" value="Genomic_DNA"/>
</dbReference>
<dbReference type="Proteomes" id="UP001185755">
    <property type="component" value="Unassembled WGS sequence"/>
</dbReference>
<comment type="caution">
    <text evidence="1">The sequence shown here is derived from an EMBL/GenBank/DDBJ whole genome shotgun (WGS) entry which is preliminary data.</text>
</comment>
<sequence>MEFQIHRQARDVVYSVEKAKAVVEVEAIQYSGAVRKAENVVREKVAVTVDYAAPRNPIIEEGGRRVEQMQMRVDCGMHGRSGVDASAKPLERSDLLQLGIFRGGPMVRRTDVYIANRSGRMTADDE</sequence>
<protein>
    <submittedName>
        <fullName evidence="1">Uncharacterized protein</fullName>
    </submittedName>
</protein>
<evidence type="ECO:0000313" key="1">
    <source>
        <dbReference type="EMBL" id="MDV6259935.1"/>
    </source>
</evidence>
<keyword evidence="2" id="KW-1185">Reference proteome</keyword>
<accession>A0ABU4B6W6</accession>
<evidence type="ECO:0000313" key="2">
    <source>
        <dbReference type="Proteomes" id="UP001185755"/>
    </source>
</evidence>
<reference evidence="1 2" key="1">
    <citation type="submission" date="2023-10" db="EMBL/GenBank/DDBJ databases">
        <title>Development of a sustainable strategy for remediation of hydrocarbon-contaminated territories based on the waste exchange concept.</title>
        <authorList>
            <person name="Krivoruchko A."/>
        </authorList>
    </citation>
    <scope>NUCLEOTIDE SEQUENCE [LARGE SCALE GENOMIC DNA]</scope>
    <source>
        <strain evidence="1 2">IEGM 1323</strain>
    </source>
</reference>
<organism evidence="1 2">
    <name type="scientific">Rhodococcoides yunnanense</name>
    <dbReference type="NCBI Taxonomy" id="278209"/>
    <lineage>
        <taxon>Bacteria</taxon>
        <taxon>Bacillati</taxon>
        <taxon>Actinomycetota</taxon>
        <taxon>Actinomycetes</taxon>
        <taxon>Mycobacteriales</taxon>
        <taxon>Nocardiaceae</taxon>
        <taxon>Rhodococcoides</taxon>
    </lineage>
</organism>
<proteinExistence type="predicted"/>
<gene>
    <name evidence="1" type="ORF">R3P96_01145</name>
</gene>
<name>A0ABU4B6W6_9NOCA</name>